<dbReference type="OrthoDB" id="431557at2759"/>
<keyword evidence="5" id="KW-1185">Reference proteome</keyword>
<evidence type="ECO:0000313" key="3">
    <source>
        <dbReference type="EMBL" id="OMH80196.1"/>
    </source>
</evidence>
<dbReference type="Proteomes" id="UP000188320">
    <property type="component" value="Unassembled WGS sequence"/>
</dbReference>
<accession>A0A1R1PGU1</accession>
<gene>
    <name evidence="4" type="ORF">AX774_g2530</name>
    <name evidence="3" type="ORF">AX774_g6375</name>
</gene>
<proteinExistence type="inferred from homology"/>
<dbReference type="GO" id="GO:0051603">
    <property type="term" value="P:proteolysis involved in protein catabolic process"/>
    <property type="evidence" value="ECO:0007669"/>
    <property type="project" value="InterPro"/>
</dbReference>
<evidence type="ECO:0000256" key="2">
    <source>
        <dbReference type="PROSITE-ProRule" id="PRU00808"/>
    </source>
</evidence>
<dbReference type="AlphaFoldDB" id="A0A1R1PGU1"/>
<dbReference type="InterPro" id="IPR001353">
    <property type="entry name" value="Proteasome_sua/b"/>
</dbReference>
<protein>
    <submittedName>
        <fullName evidence="3">Putative proteasome subunit alpha type-6</fullName>
    </submittedName>
</protein>
<dbReference type="SUPFAM" id="SSF56235">
    <property type="entry name" value="N-terminal nucleophile aminohydrolases (Ntn hydrolases)"/>
    <property type="match status" value="1"/>
</dbReference>
<evidence type="ECO:0000313" key="5">
    <source>
        <dbReference type="Proteomes" id="UP000188320"/>
    </source>
</evidence>
<comment type="similarity">
    <text evidence="2">Belongs to the peptidase T1A family.</text>
</comment>
<dbReference type="Gene3D" id="3.60.20.10">
    <property type="entry name" value="Glutamine Phosphoribosylpyrophosphate, subunit 1, domain 1"/>
    <property type="match status" value="1"/>
</dbReference>
<dbReference type="GO" id="GO:0019773">
    <property type="term" value="C:proteasome core complex, alpha-subunit complex"/>
    <property type="evidence" value="ECO:0007669"/>
    <property type="project" value="UniProtKB-UniRule"/>
</dbReference>
<organism evidence="3 5">
    <name type="scientific">Zancudomyces culisetae</name>
    <name type="common">Gut fungus</name>
    <name type="synonym">Smittium culisetae</name>
    <dbReference type="NCBI Taxonomy" id="1213189"/>
    <lineage>
        <taxon>Eukaryota</taxon>
        <taxon>Fungi</taxon>
        <taxon>Fungi incertae sedis</taxon>
        <taxon>Zoopagomycota</taxon>
        <taxon>Kickxellomycotina</taxon>
        <taxon>Harpellomycetes</taxon>
        <taxon>Harpellales</taxon>
        <taxon>Legeriomycetaceae</taxon>
        <taxon>Zancudomyces</taxon>
    </lineage>
</organism>
<dbReference type="EMBL" id="LSSK01000278">
    <property type="protein sequence ID" value="OMH83952.1"/>
    <property type="molecule type" value="Genomic_DNA"/>
</dbReference>
<dbReference type="InterPro" id="IPR050115">
    <property type="entry name" value="Proteasome_alpha"/>
</dbReference>
<reference evidence="3" key="1">
    <citation type="submission" date="2017-01" db="EMBL/GenBank/DDBJ databases">
        <authorList>
            <person name="Mah S.A."/>
            <person name="Swanson W.J."/>
            <person name="Moy G.W."/>
            <person name="Vacquier V.D."/>
        </authorList>
    </citation>
    <scope>NUCLEOTIDE SEQUENCE [LARGE SCALE GENOMIC DNA]</scope>
    <source>
        <strain evidence="3">COL-18-3</strain>
    </source>
</reference>
<evidence type="ECO:0000313" key="4">
    <source>
        <dbReference type="EMBL" id="OMH83952.1"/>
    </source>
</evidence>
<comment type="caution">
    <text evidence="3">The sequence shown here is derived from an EMBL/GenBank/DDBJ whole genome shotgun (WGS) entry which is preliminary data.</text>
</comment>
<name>A0A1R1PGU1_ZANCU</name>
<dbReference type="InterPro" id="IPR023332">
    <property type="entry name" value="Proteasome_alpha-type"/>
</dbReference>
<dbReference type="EMBL" id="LSSK01001267">
    <property type="protein sequence ID" value="OMH80196.1"/>
    <property type="molecule type" value="Genomic_DNA"/>
</dbReference>
<dbReference type="PROSITE" id="PS51475">
    <property type="entry name" value="PROTEASOME_ALPHA_2"/>
    <property type="match status" value="1"/>
</dbReference>
<reference evidence="5" key="2">
    <citation type="submission" date="2017-01" db="EMBL/GenBank/DDBJ databases">
        <authorList>
            <person name="Wang Y."/>
            <person name="White M."/>
            <person name="Kvist S."/>
            <person name="Moncalvo J.-M."/>
        </authorList>
    </citation>
    <scope>NUCLEOTIDE SEQUENCE [LARGE SCALE GENOMIC DNA]</scope>
    <source>
        <strain evidence="5">COL-18-3</strain>
    </source>
</reference>
<dbReference type="InterPro" id="IPR029055">
    <property type="entry name" value="Ntn_hydrolases_N"/>
</dbReference>
<evidence type="ECO:0000256" key="1">
    <source>
        <dbReference type="ARBA" id="ARBA00022942"/>
    </source>
</evidence>
<keyword evidence="1 2" id="KW-0647">Proteasome</keyword>
<dbReference type="Pfam" id="PF00227">
    <property type="entry name" value="Proteasome"/>
    <property type="match status" value="1"/>
</dbReference>
<sequence>MGVAIAGLTSDARILSNYLRNEAMKYRIVYDRPQPVNRAMDAIGTKAQKNTQSYGGRPYGVGLLAIGKDSTGPHLFEFSPSGIISEYYAYSIGSRSQTARTYLERHYQSFANDNGSGDCSASTNDLIIHGLKALRDTLPQDKHLDCNNITISYIDSNTDFTIVDGEDTQKYLDLLEDNISSNNSMPVDDAE</sequence>
<dbReference type="PANTHER" id="PTHR11599">
    <property type="entry name" value="PROTEASOME SUBUNIT ALPHA/BETA"/>
    <property type="match status" value="1"/>
</dbReference>